<accession>A0A6L2Q2G6</accession>
<sequence>MISWLRKKGAVCNETTSKRDLYQLILPLTPKEIYKTDAMLANHGHTVVRLSPYTCDLKPTGQN</sequence>
<dbReference type="AlphaFoldDB" id="A0A6L2Q2G6"/>
<dbReference type="Proteomes" id="UP000502823">
    <property type="component" value="Unassembled WGS sequence"/>
</dbReference>
<dbReference type="EMBL" id="BLKM01000841">
    <property type="protein sequence ID" value="GFG39009.1"/>
    <property type="molecule type" value="Genomic_DNA"/>
</dbReference>
<organism evidence="1 2">
    <name type="scientific">Coptotermes formosanus</name>
    <name type="common">Formosan subterranean termite</name>
    <dbReference type="NCBI Taxonomy" id="36987"/>
    <lineage>
        <taxon>Eukaryota</taxon>
        <taxon>Metazoa</taxon>
        <taxon>Ecdysozoa</taxon>
        <taxon>Arthropoda</taxon>
        <taxon>Hexapoda</taxon>
        <taxon>Insecta</taxon>
        <taxon>Pterygota</taxon>
        <taxon>Neoptera</taxon>
        <taxon>Polyneoptera</taxon>
        <taxon>Dictyoptera</taxon>
        <taxon>Blattodea</taxon>
        <taxon>Blattoidea</taxon>
        <taxon>Termitoidae</taxon>
        <taxon>Rhinotermitidae</taxon>
        <taxon>Coptotermes</taxon>
    </lineage>
</organism>
<gene>
    <name evidence="1" type="ORF">Cfor_08032</name>
</gene>
<evidence type="ECO:0000313" key="2">
    <source>
        <dbReference type="Proteomes" id="UP000502823"/>
    </source>
</evidence>
<evidence type="ECO:0000313" key="1">
    <source>
        <dbReference type="EMBL" id="GFG39009.1"/>
    </source>
</evidence>
<protein>
    <submittedName>
        <fullName evidence="1">Uncharacterized protein</fullName>
    </submittedName>
</protein>
<keyword evidence="2" id="KW-1185">Reference proteome</keyword>
<reference evidence="2" key="1">
    <citation type="submission" date="2020-01" db="EMBL/GenBank/DDBJ databases">
        <title>Draft genome sequence of the Termite Coptotermes fromosanus.</title>
        <authorList>
            <person name="Itakura S."/>
            <person name="Yosikawa Y."/>
            <person name="Umezawa K."/>
        </authorList>
    </citation>
    <scope>NUCLEOTIDE SEQUENCE [LARGE SCALE GENOMIC DNA]</scope>
</reference>
<comment type="caution">
    <text evidence="1">The sequence shown here is derived from an EMBL/GenBank/DDBJ whole genome shotgun (WGS) entry which is preliminary data.</text>
</comment>
<dbReference type="OrthoDB" id="6511194at2759"/>
<name>A0A6L2Q2G6_COPFO</name>
<proteinExistence type="predicted"/>
<dbReference type="InParanoid" id="A0A6L2Q2G6"/>